<dbReference type="Pfam" id="PF00781">
    <property type="entry name" value="DAGK_cat"/>
    <property type="match status" value="1"/>
</dbReference>
<keyword evidence="7" id="KW-1185">Reference proteome</keyword>
<sequence>MRILAIINPGAGTAATSADLKRQLEALFAAHDIEAELRLIAGPALPQAAQEARRRAERGELDAVVAGGGDGSLSAVASALVGTDVPMGVLALGTRNHFAKDLGLPLGLEAAVAVIARTQATAIDVAEVNGRVFINNSSIGAYPFMVLDRDRRRSMHGLAKWSAMALAAVRTLWKFPRRRLAIVVEGRSMPHKTPCVFIGNNEYSLSLPDLGGRARLDCGELWLSVVKPKNRLALLWLGLCAVIGRTDLTDDLTTQCATEVEIRSRASRLPVALDGEVAIMRPPLRYRSRPKALRVLLDSDRRAASTPQARKEPAGI</sequence>
<dbReference type="EMBL" id="VDUZ01000059">
    <property type="protein sequence ID" value="TXL70436.1"/>
    <property type="molecule type" value="Genomic_DNA"/>
</dbReference>
<dbReference type="PROSITE" id="PS50146">
    <property type="entry name" value="DAGK"/>
    <property type="match status" value="1"/>
</dbReference>
<dbReference type="OrthoDB" id="142078at2"/>
<dbReference type="GO" id="GO:0016301">
    <property type="term" value="F:kinase activity"/>
    <property type="evidence" value="ECO:0007669"/>
    <property type="project" value="UniProtKB-KW"/>
</dbReference>
<dbReference type="Gene3D" id="3.40.50.10330">
    <property type="entry name" value="Probable inorganic polyphosphate/atp-NAD kinase, domain 1"/>
    <property type="match status" value="1"/>
</dbReference>
<evidence type="ECO:0000256" key="4">
    <source>
        <dbReference type="ARBA" id="ARBA00022840"/>
    </source>
</evidence>
<feature type="domain" description="DAGKc" evidence="5">
    <location>
        <begin position="1"/>
        <end position="132"/>
    </location>
</feature>
<dbReference type="RefSeq" id="WP_147851553.1">
    <property type="nucleotide sequence ID" value="NZ_VDUZ01000059.1"/>
</dbReference>
<keyword evidence="4" id="KW-0067">ATP-binding</keyword>
<protein>
    <submittedName>
        <fullName evidence="6">Diacylglycerol kinase family lipid kinase</fullName>
    </submittedName>
</protein>
<dbReference type="AlphaFoldDB" id="A0A5C8P9D7"/>
<evidence type="ECO:0000256" key="3">
    <source>
        <dbReference type="ARBA" id="ARBA00022777"/>
    </source>
</evidence>
<dbReference type="PANTHER" id="PTHR12358:SF54">
    <property type="entry name" value="SPHINGOSINE KINASE RELATED PROTEIN"/>
    <property type="match status" value="1"/>
</dbReference>
<evidence type="ECO:0000313" key="6">
    <source>
        <dbReference type="EMBL" id="TXL70436.1"/>
    </source>
</evidence>
<keyword evidence="3 6" id="KW-0418">Kinase</keyword>
<dbReference type="SMART" id="SM00046">
    <property type="entry name" value="DAGKc"/>
    <property type="match status" value="1"/>
</dbReference>
<dbReference type="InterPro" id="IPR016064">
    <property type="entry name" value="NAD/diacylglycerol_kinase_sf"/>
</dbReference>
<comment type="caution">
    <text evidence="6">The sequence shown here is derived from an EMBL/GenBank/DDBJ whole genome shotgun (WGS) entry which is preliminary data.</text>
</comment>
<proteinExistence type="predicted"/>
<dbReference type="GO" id="GO:0005524">
    <property type="term" value="F:ATP binding"/>
    <property type="evidence" value="ECO:0007669"/>
    <property type="project" value="UniProtKB-KW"/>
</dbReference>
<keyword evidence="2" id="KW-0547">Nucleotide-binding</keyword>
<keyword evidence="1" id="KW-0808">Transferase</keyword>
<evidence type="ECO:0000256" key="2">
    <source>
        <dbReference type="ARBA" id="ARBA00022741"/>
    </source>
</evidence>
<dbReference type="Gene3D" id="2.60.200.40">
    <property type="match status" value="1"/>
</dbReference>
<reference evidence="6 7" key="1">
    <citation type="submission" date="2019-06" db="EMBL/GenBank/DDBJ databases">
        <title>New taxonomy in bacterial strain CC-CFT640, isolated from vineyard.</title>
        <authorList>
            <person name="Lin S.-Y."/>
            <person name="Tsai C.-F."/>
            <person name="Young C.-C."/>
        </authorList>
    </citation>
    <scope>NUCLEOTIDE SEQUENCE [LARGE SCALE GENOMIC DNA]</scope>
    <source>
        <strain evidence="6 7">CC-CFT640</strain>
    </source>
</reference>
<organism evidence="6 7">
    <name type="scientific">Vineibacter terrae</name>
    <dbReference type="NCBI Taxonomy" id="2586908"/>
    <lineage>
        <taxon>Bacteria</taxon>
        <taxon>Pseudomonadati</taxon>
        <taxon>Pseudomonadota</taxon>
        <taxon>Alphaproteobacteria</taxon>
        <taxon>Hyphomicrobiales</taxon>
        <taxon>Vineibacter</taxon>
    </lineage>
</organism>
<dbReference type="InterPro" id="IPR045540">
    <property type="entry name" value="YegS/DAGK_C"/>
</dbReference>
<dbReference type="InterPro" id="IPR017438">
    <property type="entry name" value="ATP-NAD_kinase_N"/>
</dbReference>
<accession>A0A5C8P9D7</accession>
<name>A0A5C8P9D7_9HYPH</name>
<dbReference type="PANTHER" id="PTHR12358">
    <property type="entry name" value="SPHINGOSINE KINASE"/>
    <property type="match status" value="1"/>
</dbReference>
<evidence type="ECO:0000256" key="1">
    <source>
        <dbReference type="ARBA" id="ARBA00022679"/>
    </source>
</evidence>
<dbReference type="InterPro" id="IPR050187">
    <property type="entry name" value="Lipid_Phosphate_FormReg"/>
</dbReference>
<dbReference type="InterPro" id="IPR001206">
    <property type="entry name" value="Diacylglycerol_kinase_cat_dom"/>
</dbReference>
<evidence type="ECO:0000259" key="5">
    <source>
        <dbReference type="PROSITE" id="PS50146"/>
    </source>
</evidence>
<dbReference type="SUPFAM" id="SSF111331">
    <property type="entry name" value="NAD kinase/diacylglycerol kinase-like"/>
    <property type="match status" value="1"/>
</dbReference>
<dbReference type="Proteomes" id="UP000321638">
    <property type="component" value="Unassembled WGS sequence"/>
</dbReference>
<dbReference type="Pfam" id="PF19279">
    <property type="entry name" value="YegS_C"/>
    <property type="match status" value="1"/>
</dbReference>
<evidence type="ECO:0000313" key="7">
    <source>
        <dbReference type="Proteomes" id="UP000321638"/>
    </source>
</evidence>
<gene>
    <name evidence="6" type="ORF">FHP25_34485</name>
</gene>